<dbReference type="Gene3D" id="2.170.130.10">
    <property type="entry name" value="TonB-dependent receptor, plug domain"/>
    <property type="match status" value="1"/>
</dbReference>
<keyword evidence="12 18" id="KW-0675">Receptor</keyword>
<dbReference type="SUPFAM" id="SSF56935">
    <property type="entry name" value="Porins"/>
    <property type="match status" value="1"/>
</dbReference>
<evidence type="ECO:0000256" key="7">
    <source>
        <dbReference type="ARBA" id="ARBA00022729"/>
    </source>
</evidence>
<evidence type="ECO:0000256" key="12">
    <source>
        <dbReference type="ARBA" id="ARBA00023170"/>
    </source>
</evidence>
<feature type="chain" id="PRO_5025477083" evidence="16">
    <location>
        <begin position="27"/>
        <end position="811"/>
    </location>
</feature>
<organism evidence="18 19">
    <name type="scientific">Pseudomonas brassicae</name>
    <dbReference type="NCBI Taxonomy" id="2708063"/>
    <lineage>
        <taxon>Bacteria</taxon>
        <taxon>Pseudomonadati</taxon>
        <taxon>Pseudomonadota</taxon>
        <taxon>Gammaproteobacteria</taxon>
        <taxon>Pseudomonadales</taxon>
        <taxon>Pseudomonadaceae</taxon>
        <taxon>Pseudomonas</taxon>
    </lineage>
</organism>
<dbReference type="SMART" id="SM00965">
    <property type="entry name" value="STN"/>
    <property type="match status" value="1"/>
</dbReference>
<comment type="subcellular location">
    <subcellularLocation>
        <location evidence="1 14">Cell outer membrane</location>
        <topology evidence="1 14">Multi-pass membrane protein</topology>
    </subcellularLocation>
</comment>
<dbReference type="PANTHER" id="PTHR32552">
    <property type="entry name" value="FERRICHROME IRON RECEPTOR-RELATED"/>
    <property type="match status" value="1"/>
</dbReference>
<sequence length="811" mass="89553">MLPRDPAFSRRHPLALAILLALGSHAATTQAQSNGAAVQRAMFDIPAGPLARQLNLLASQAGVLIGGDATLTANKQSQGVHATGVEQALAQMLAGSGVAAVSTGEREFQLVRQVENAAGAVTLGSTAISGQGLGDLTEGTGAYATGRSSTATKLSMSLRETPQSVTVVTRQRMDDQNMQNLDDVMRNATGITIIKNGSERSLYQARGQTVENLQIDGVPTNIGNPYSMDTISKPNTDIYDRVEVVRGATGLMEGAGNPSASINLVRKRPTAESQALIETSVGSWDDYKTMLDLSAPLNEAGTLRGRSVITYNNANSYLDTAQKENQLFYGIIEADLDESTLATFGFTYQKERNSGYDWSGLPSKESGAFYPMSRSTSLTGDWNHLDKRNTTLFADIQHTFANGWKGVVAVNQMWAKSDFLGNYTYPGGGADLFTLNPRHFRFDDTQTSIDGYFTGPFQLLGRQHELIVGGNWNKDDFDYHGGRDATYRYIVDMNKLAAFDPPTPTALNVNQWQYNRTQEQKGVYVASRFSLTDSTTFILGSRLSWYSHDSLDDTNGVREPTDHKHFSKSGEVTPYAGLVQDLNEHWSAYASYTEIFKPQSAQDAEGTTLLPMTGSNYEIGLKGEFFDKRLQTAIALFQADQTGRAERVTCAQTWACYRASDKVRNRGIELELTGEVLPDWNVSAGYTYTQSKYIGGEQKGEDFNGASPRHLFKVATDYRLPGTLNPLRVGGSFYAQSEMTQAEVGKDYRIRQDAYHLTNLHAIYEINRNLELQYNLDNVFDKKYYQTLGNTNYWNFYGEPRNFNVALRAKF</sequence>
<dbReference type="PROSITE" id="PS52016">
    <property type="entry name" value="TONB_DEPENDENT_REC_3"/>
    <property type="match status" value="1"/>
</dbReference>
<dbReference type="InterPro" id="IPR039426">
    <property type="entry name" value="TonB-dep_rcpt-like"/>
</dbReference>
<feature type="signal peptide" evidence="16">
    <location>
        <begin position="1"/>
        <end position="26"/>
    </location>
</feature>
<proteinExistence type="inferred from homology"/>
<dbReference type="RefSeq" id="WP_163940293.1">
    <property type="nucleotide sequence ID" value="NZ_JAAHBU010000004.1"/>
</dbReference>
<reference evidence="18 19" key="1">
    <citation type="submission" date="2020-02" db="EMBL/GenBank/DDBJ databases">
        <title>Broccoli isolated Pseudomonas sp.</title>
        <authorList>
            <person name="Fujikawa T."/>
            <person name="Sawada H."/>
        </authorList>
    </citation>
    <scope>NUCLEOTIDE SEQUENCE [LARGE SCALE GENOMIC DNA]</scope>
    <source>
        <strain evidence="18 19">MAFF212427</strain>
    </source>
</reference>
<keyword evidence="11 14" id="KW-0472">Membrane</keyword>
<evidence type="ECO:0000256" key="14">
    <source>
        <dbReference type="PROSITE-ProRule" id="PRU01360"/>
    </source>
</evidence>
<keyword evidence="13 14" id="KW-0998">Cell outer membrane</keyword>
<evidence type="ECO:0000256" key="1">
    <source>
        <dbReference type="ARBA" id="ARBA00004571"/>
    </source>
</evidence>
<feature type="domain" description="Secretin/TonB short N-terminal" evidence="17">
    <location>
        <begin position="63"/>
        <end position="113"/>
    </location>
</feature>
<dbReference type="GO" id="GO:0038023">
    <property type="term" value="F:signaling receptor activity"/>
    <property type="evidence" value="ECO:0007669"/>
    <property type="project" value="InterPro"/>
</dbReference>
<dbReference type="InterPro" id="IPR000531">
    <property type="entry name" value="Beta-barrel_TonB"/>
</dbReference>
<name>A0A6B3NR01_9PSED</name>
<dbReference type="GO" id="GO:0015891">
    <property type="term" value="P:siderophore transport"/>
    <property type="evidence" value="ECO:0007669"/>
    <property type="project" value="InterPro"/>
</dbReference>
<keyword evidence="3 14" id="KW-0813">Transport</keyword>
<dbReference type="GO" id="GO:0015344">
    <property type="term" value="F:siderophore uptake transmembrane transporter activity"/>
    <property type="evidence" value="ECO:0007669"/>
    <property type="project" value="TreeGrafter"/>
</dbReference>
<gene>
    <name evidence="18" type="ORF">G3436_00525</name>
</gene>
<dbReference type="Proteomes" id="UP000482634">
    <property type="component" value="Unassembled WGS sequence"/>
</dbReference>
<keyword evidence="4 14" id="KW-1134">Transmembrane beta strand</keyword>
<protein>
    <submittedName>
        <fullName evidence="18">TonB-dependent siderophore receptor</fullName>
    </submittedName>
</protein>
<dbReference type="GO" id="GO:0009279">
    <property type="term" value="C:cell outer membrane"/>
    <property type="evidence" value="ECO:0007669"/>
    <property type="project" value="UniProtKB-SubCell"/>
</dbReference>
<comment type="caution">
    <text evidence="18">The sequence shown here is derived from an EMBL/GenBank/DDBJ whole genome shotgun (WGS) entry which is preliminary data.</text>
</comment>
<evidence type="ECO:0000256" key="2">
    <source>
        <dbReference type="ARBA" id="ARBA00009810"/>
    </source>
</evidence>
<evidence type="ECO:0000256" key="8">
    <source>
        <dbReference type="ARBA" id="ARBA00023004"/>
    </source>
</evidence>
<dbReference type="Gene3D" id="3.55.50.30">
    <property type="match status" value="1"/>
</dbReference>
<evidence type="ECO:0000256" key="13">
    <source>
        <dbReference type="ARBA" id="ARBA00023237"/>
    </source>
</evidence>
<dbReference type="Gene3D" id="2.40.170.20">
    <property type="entry name" value="TonB-dependent receptor, beta-barrel domain"/>
    <property type="match status" value="1"/>
</dbReference>
<evidence type="ECO:0000256" key="15">
    <source>
        <dbReference type="RuleBase" id="RU003357"/>
    </source>
</evidence>
<dbReference type="AlphaFoldDB" id="A0A6B3NR01"/>
<keyword evidence="19" id="KW-1185">Reference proteome</keyword>
<dbReference type="EMBL" id="JAAHBU010000004">
    <property type="protein sequence ID" value="NER62670.1"/>
    <property type="molecule type" value="Genomic_DNA"/>
</dbReference>
<evidence type="ECO:0000256" key="10">
    <source>
        <dbReference type="ARBA" id="ARBA00023077"/>
    </source>
</evidence>
<keyword evidence="9" id="KW-0406">Ion transport</keyword>
<evidence type="ECO:0000256" key="6">
    <source>
        <dbReference type="ARBA" id="ARBA00022692"/>
    </source>
</evidence>
<dbReference type="Pfam" id="PF00593">
    <property type="entry name" value="TonB_dep_Rec_b-barrel"/>
    <property type="match status" value="1"/>
</dbReference>
<dbReference type="Pfam" id="PF07715">
    <property type="entry name" value="Plug"/>
    <property type="match status" value="1"/>
</dbReference>
<keyword evidence="8" id="KW-0408">Iron</keyword>
<evidence type="ECO:0000313" key="19">
    <source>
        <dbReference type="Proteomes" id="UP000482634"/>
    </source>
</evidence>
<comment type="similarity">
    <text evidence="2 14 15">Belongs to the TonB-dependent receptor family.</text>
</comment>
<dbReference type="FunFam" id="2.170.130.10:FF:000010">
    <property type="entry name" value="Ferripyoverdine receptor"/>
    <property type="match status" value="1"/>
</dbReference>
<keyword evidence="7 16" id="KW-0732">Signal</keyword>
<dbReference type="PANTHER" id="PTHR32552:SF74">
    <property type="entry name" value="HYDROXAMATE SIDEROPHORE RECEPTOR FHUE"/>
    <property type="match status" value="1"/>
</dbReference>
<evidence type="ECO:0000256" key="16">
    <source>
        <dbReference type="SAM" id="SignalP"/>
    </source>
</evidence>
<evidence type="ECO:0000256" key="5">
    <source>
        <dbReference type="ARBA" id="ARBA00022496"/>
    </source>
</evidence>
<keyword evidence="10 15" id="KW-0798">TonB box</keyword>
<evidence type="ECO:0000256" key="11">
    <source>
        <dbReference type="ARBA" id="ARBA00023136"/>
    </source>
</evidence>
<evidence type="ECO:0000256" key="4">
    <source>
        <dbReference type="ARBA" id="ARBA00022452"/>
    </source>
</evidence>
<evidence type="ECO:0000256" key="9">
    <source>
        <dbReference type="ARBA" id="ARBA00023065"/>
    </source>
</evidence>
<keyword evidence="6 14" id="KW-0812">Transmembrane</keyword>
<evidence type="ECO:0000259" key="17">
    <source>
        <dbReference type="SMART" id="SM00965"/>
    </source>
</evidence>
<dbReference type="InterPro" id="IPR037066">
    <property type="entry name" value="Plug_dom_sf"/>
</dbReference>
<dbReference type="InterPro" id="IPR010105">
    <property type="entry name" value="TonB_sidphr_rcpt"/>
</dbReference>
<dbReference type="InterPro" id="IPR012910">
    <property type="entry name" value="Plug_dom"/>
</dbReference>
<dbReference type="InterPro" id="IPR036942">
    <property type="entry name" value="Beta-barrel_TonB_sf"/>
</dbReference>
<keyword evidence="5" id="KW-0410">Iron transport</keyword>
<evidence type="ECO:0000256" key="3">
    <source>
        <dbReference type="ARBA" id="ARBA00022448"/>
    </source>
</evidence>
<dbReference type="NCBIfam" id="TIGR01783">
    <property type="entry name" value="TonB-siderophor"/>
    <property type="match status" value="1"/>
</dbReference>
<dbReference type="InterPro" id="IPR011662">
    <property type="entry name" value="Secretin/TonB_short_N"/>
</dbReference>
<evidence type="ECO:0000313" key="18">
    <source>
        <dbReference type="EMBL" id="NER62670.1"/>
    </source>
</evidence>
<accession>A0A6B3NR01</accession>
<dbReference type="CDD" id="cd01347">
    <property type="entry name" value="ligand_gated_channel"/>
    <property type="match status" value="1"/>
</dbReference>